<comment type="caution">
    <text evidence="17">The sequence shown here is derived from an EMBL/GenBank/DDBJ whole genome shotgun (WGS) entry which is preliminary data.</text>
</comment>
<dbReference type="GO" id="GO:0032259">
    <property type="term" value="P:methylation"/>
    <property type="evidence" value="ECO:0007669"/>
    <property type="project" value="UniProtKB-KW"/>
</dbReference>
<dbReference type="InterPro" id="IPR006276">
    <property type="entry name" value="Cobalamin-indep_Met_synthase"/>
</dbReference>
<feature type="active site" description="Proton donor" evidence="10 13">
    <location>
        <position position="728"/>
    </location>
</feature>
<dbReference type="EC" id="2.1.1.14" evidence="10"/>
<dbReference type="InParanoid" id="A0A146G9M7"/>
<dbReference type="InterPro" id="IPR038071">
    <property type="entry name" value="UROD/MetE-like_sf"/>
</dbReference>
<feature type="binding site" evidence="10 11">
    <location>
        <position position="518"/>
    </location>
    <ligand>
        <name>L-methionine</name>
        <dbReference type="ChEBI" id="CHEBI:57844"/>
    </ligand>
</feature>
<feature type="binding site" evidence="10">
    <location>
        <position position="144"/>
    </location>
    <ligand>
        <name>5-methyltetrahydropteroyltri-L-glutamate</name>
        <dbReference type="ChEBI" id="CHEBI:58207"/>
    </ligand>
</feature>
<comment type="function">
    <text evidence="1 10">Catalyzes the transfer of a methyl group from 5-methyltetrahydrofolate to homocysteine resulting in methionine formation.</text>
</comment>
<keyword evidence="18" id="KW-1185">Reference proteome</keyword>
<dbReference type="InterPro" id="IPR013215">
    <property type="entry name" value="Cbl-indep_Met_Synth_N"/>
</dbReference>
<evidence type="ECO:0000256" key="9">
    <source>
        <dbReference type="ARBA" id="ARBA00023167"/>
    </source>
</evidence>
<feature type="binding site" evidence="12">
    <location>
        <position position="677"/>
    </location>
    <ligand>
        <name>Zn(2+)</name>
        <dbReference type="ChEBI" id="CHEBI:29105"/>
        <label>1</label>
        <note>catalytic</note>
    </ligand>
</feature>
<dbReference type="Proteomes" id="UP000076023">
    <property type="component" value="Unassembled WGS sequence"/>
</dbReference>
<dbReference type="InterPro" id="IPR002629">
    <property type="entry name" value="Met_Synth_C/arc"/>
</dbReference>
<keyword evidence="6 10" id="KW-0808">Transferase</keyword>
<feature type="binding site" evidence="10">
    <location>
        <begin position="38"/>
        <end position="41"/>
    </location>
    <ligand>
        <name>5-methyltetrahydropteroyltri-L-glutamate</name>
        <dbReference type="ChEBI" id="CHEBI:58207"/>
    </ligand>
</feature>
<feature type="binding site" evidence="10">
    <location>
        <position position="675"/>
    </location>
    <ligand>
        <name>Zn(2+)</name>
        <dbReference type="ChEBI" id="CHEBI:29105"/>
        <note>catalytic</note>
    </ligand>
</feature>
<dbReference type="Gene3D" id="3.20.20.210">
    <property type="match status" value="2"/>
</dbReference>
<keyword evidence="7 10" id="KW-0479">Metal-binding</keyword>
<evidence type="ECO:0000313" key="18">
    <source>
        <dbReference type="Proteomes" id="UP000076023"/>
    </source>
</evidence>
<dbReference type="CDD" id="cd03312">
    <property type="entry name" value="CIMS_N_terminal_like"/>
    <property type="match status" value="1"/>
</dbReference>
<feature type="binding site" evidence="10 11">
    <location>
        <begin position="465"/>
        <end position="467"/>
    </location>
    <ligand>
        <name>L-methionine</name>
        <dbReference type="ChEBI" id="CHEBI:57844"/>
    </ligand>
</feature>
<dbReference type="NCBIfam" id="NF003556">
    <property type="entry name" value="PRK05222.1"/>
    <property type="match status" value="1"/>
</dbReference>
<feature type="domain" description="Cobalamin-independent methionine synthase MetE C-terminal/archaeal" evidence="15">
    <location>
        <begin position="460"/>
        <end position="782"/>
    </location>
</feature>
<feature type="binding site" evidence="10">
    <location>
        <position position="760"/>
    </location>
    <ligand>
        <name>Zn(2+)</name>
        <dbReference type="ChEBI" id="CHEBI:29105"/>
        <note>catalytic</note>
    </ligand>
</feature>
<sequence>MNKKTMRYENGVPSANTADVDKNIMTHNLGFPRIGERRELKRATEAFWNGSLSLDELKSAGAELRRQHWLLQKQSGIDLIPSNDFSFYDQMLDMSCLLGNIPARFAWDGAAVDLPLLFQIARGSGGAGCACGAHTPAVASEMTKWFDTNYHYIVPEFHRATTFQLGAMKPFDEFSEALALGFRTKPVLIGPLTYLYLGKSHEVGFDRLSLLDRLLPVYEEILRRLAGLGAEWVQIDEPVLALDLAADWQAAFPAAFQALRGAAPSLKLMLATYFGELRDNAALAFRLPVDALHIDLTRGGSEFDSILDRVPENITLSLGVVDGRNIWKNDFELSCAFLEKARQKLGAARMMVAPSCSLLHCPVSLRNEESMDAEIREWLAFAEEKLSEVTELSQLACGNGNAMALHDNQVAIRSRLGSARVHRPEVKRRSSAVTPDDSRRASSYSVRREKQRSALRLPLFPTTTIGSFPQTSEVRSVRRRFKKGDVSEADYISFLKEKTAECVRFQEEVGLDVLVHGEFERNDMVEYFGESLDGFLFTANGWVQSYGSRCVKPPVIFGDVQRPRAMTVDWSTYAQSLTERPMKGMLTGPITILQWSFVRDDQPRRETARQIALAIRDEVQDLERAGIRIIQIDEPALREGLPLRRSDWAVYLDWSSEAFRISASGVRDETQIHTHMCYCEFNDIIDTIAALDADVISIETSRSSMELLGAFVTFDYPNEIGPGVWDIHSPRVPSAEEMRSLLRKAVAVLPVDKLWVNPDCGLKTRGWPEVTIALGHMIAAARALRAEFRESVYA</sequence>
<evidence type="ECO:0000256" key="12">
    <source>
        <dbReference type="PIRSR" id="PIRSR000382-2"/>
    </source>
</evidence>
<evidence type="ECO:0000256" key="8">
    <source>
        <dbReference type="ARBA" id="ARBA00022833"/>
    </source>
</evidence>
<dbReference type="CDD" id="cd03311">
    <property type="entry name" value="CIMS_C_terminal_like"/>
    <property type="match status" value="1"/>
</dbReference>
<feature type="binding site" evidence="10 11">
    <location>
        <position position="633"/>
    </location>
    <ligand>
        <name>L-methionine</name>
        <dbReference type="ChEBI" id="CHEBI:57844"/>
    </ligand>
</feature>
<comment type="cofactor">
    <cofactor evidence="12">
        <name>Zn(2+)</name>
        <dbReference type="ChEBI" id="CHEBI:29105"/>
    </cofactor>
    <text evidence="12">Binds 2 Zn(2+) ions per subunit.</text>
</comment>
<dbReference type="GO" id="GO:0071265">
    <property type="term" value="P:L-methionine biosynthetic process"/>
    <property type="evidence" value="ECO:0007669"/>
    <property type="project" value="UniProtKB-ARBA"/>
</dbReference>
<feature type="binding site" evidence="11">
    <location>
        <position position="41"/>
    </location>
    <ligand>
        <name>5-methyltetrahydropteroyltri-L-glutamate</name>
        <dbReference type="ChEBI" id="CHEBI:58207"/>
    </ligand>
</feature>
<evidence type="ECO:0000313" key="17">
    <source>
        <dbReference type="EMBL" id="GAT33358.1"/>
    </source>
</evidence>
<dbReference type="GO" id="GO:0008270">
    <property type="term" value="F:zinc ion binding"/>
    <property type="evidence" value="ECO:0007669"/>
    <property type="project" value="InterPro"/>
</dbReference>
<gene>
    <name evidence="10" type="primary">metE</name>
    <name evidence="17" type="ORF">TSACC_21773</name>
</gene>
<proteinExistence type="inferred from homology"/>
<evidence type="ECO:0000256" key="3">
    <source>
        <dbReference type="ARBA" id="ARBA00009553"/>
    </source>
</evidence>
<dbReference type="STRING" id="690879.TSACC_21773"/>
<comment type="similarity">
    <text evidence="3 10">Belongs to the vitamin-B12 independent methionine synthase family.</text>
</comment>
<feature type="binding site" evidence="12">
    <location>
        <position position="675"/>
    </location>
    <ligand>
        <name>Zn(2+)</name>
        <dbReference type="ChEBI" id="CHEBI:29105"/>
        <label>1</label>
        <note>catalytic</note>
    </ligand>
</feature>
<organism evidence="17 18">
    <name type="scientific">Terrimicrobium sacchariphilum</name>
    <dbReference type="NCBI Taxonomy" id="690879"/>
    <lineage>
        <taxon>Bacteria</taxon>
        <taxon>Pseudomonadati</taxon>
        <taxon>Verrucomicrobiota</taxon>
        <taxon>Terrimicrobiia</taxon>
        <taxon>Terrimicrobiales</taxon>
        <taxon>Terrimicrobiaceae</taxon>
        <taxon>Terrimicrobium</taxon>
    </lineage>
</organism>
<evidence type="ECO:0000256" key="6">
    <source>
        <dbReference type="ARBA" id="ARBA00022679"/>
    </source>
</evidence>
<dbReference type="NCBIfam" id="TIGR01371">
    <property type="entry name" value="met_syn_B12ind"/>
    <property type="match status" value="1"/>
</dbReference>
<evidence type="ECO:0000256" key="4">
    <source>
        <dbReference type="ARBA" id="ARBA00022603"/>
    </source>
</evidence>
<evidence type="ECO:0000259" key="15">
    <source>
        <dbReference type="Pfam" id="PF01717"/>
    </source>
</evidence>
<evidence type="ECO:0000256" key="10">
    <source>
        <dbReference type="HAMAP-Rule" id="MF_00172"/>
    </source>
</evidence>
<comment type="cofactor">
    <cofactor evidence="10">
        <name>Zn(2+)</name>
        <dbReference type="ChEBI" id="CHEBI:29105"/>
    </cofactor>
    <text evidence="10">Binds 1 zinc ion per subunit.</text>
</comment>
<keyword evidence="4 10" id="KW-0489">Methyltransferase</keyword>
<dbReference type="HAMAP" id="MF_00172">
    <property type="entry name" value="Meth_synth"/>
    <property type="match status" value="1"/>
</dbReference>
<evidence type="ECO:0000256" key="1">
    <source>
        <dbReference type="ARBA" id="ARBA00002777"/>
    </source>
</evidence>
<evidence type="ECO:0000256" key="2">
    <source>
        <dbReference type="ARBA" id="ARBA00004681"/>
    </source>
</evidence>
<feature type="binding site" evidence="12">
    <location>
        <position position="699"/>
    </location>
    <ligand>
        <name>Zn(2+)</name>
        <dbReference type="ChEBI" id="CHEBI:29105"/>
        <label>1</label>
        <note>catalytic</note>
    </ligand>
</feature>
<feature type="binding site" evidence="10 11">
    <location>
        <begin position="465"/>
        <end position="467"/>
    </location>
    <ligand>
        <name>L-homocysteine</name>
        <dbReference type="ChEBI" id="CHEBI:58199"/>
    </ligand>
</feature>
<feature type="binding site" evidence="10">
    <location>
        <position position="699"/>
    </location>
    <ligand>
        <name>Zn(2+)</name>
        <dbReference type="ChEBI" id="CHEBI:29105"/>
        <note>catalytic</note>
    </ligand>
</feature>
<accession>A0A146G9M7</accession>
<dbReference type="FunFam" id="3.20.20.210:FF:000002">
    <property type="entry name" value="5-methyltetrahydropteroyltriglutamate--homocysteine methyltransferase"/>
    <property type="match status" value="1"/>
</dbReference>
<protein>
    <recommendedName>
        <fullName evidence="10">5-methyltetrahydropteroyltriglutamate--homocysteine methyltransferase</fullName>
        <ecNumber evidence="10">2.1.1.14</ecNumber>
    </recommendedName>
    <alternativeName>
        <fullName evidence="10">Cobalamin-independent methionine synthase</fullName>
    </alternativeName>
    <alternativeName>
        <fullName evidence="10">Methionine synthase, vitamin-B12 independent isozyme</fullName>
    </alternativeName>
</protein>
<evidence type="ECO:0000256" key="7">
    <source>
        <dbReference type="ARBA" id="ARBA00022723"/>
    </source>
</evidence>
<evidence type="ECO:0000256" key="5">
    <source>
        <dbReference type="ARBA" id="ARBA00022605"/>
    </source>
</evidence>
<dbReference type="EMBL" id="BDCO01000002">
    <property type="protein sequence ID" value="GAT33358.1"/>
    <property type="molecule type" value="Genomic_DNA"/>
</dbReference>
<dbReference type="FunCoup" id="A0A146G9M7">
    <property type="interactions" value="355"/>
</dbReference>
<evidence type="ECO:0000256" key="11">
    <source>
        <dbReference type="PIRSR" id="PIRSR000382-1"/>
    </source>
</evidence>
<evidence type="ECO:0000259" key="16">
    <source>
        <dbReference type="Pfam" id="PF08267"/>
    </source>
</evidence>
<keyword evidence="9 10" id="KW-0486">Methionine biosynthesis</keyword>
<feature type="binding site" evidence="10 11">
    <location>
        <position position="595"/>
    </location>
    <ligand>
        <name>5-methyltetrahydropteroyltri-L-glutamate</name>
        <dbReference type="ChEBI" id="CHEBI:58207"/>
    </ligand>
</feature>
<evidence type="ECO:0000256" key="14">
    <source>
        <dbReference type="SAM" id="MobiDB-lite"/>
    </source>
</evidence>
<reference evidence="18" key="1">
    <citation type="journal article" date="2017" name="Genome Announc.">
        <title>Draft Genome Sequence of Terrimicrobium sacchariphilum NM-5T, a Facultative Anaerobic Soil Bacterium of the Class Spartobacteria.</title>
        <authorList>
            <person name="Qiu Y.L."/>
            <person name="Tourlousse D.M."/>
            <person name="Matsuura N."/>
            <person name="Ohashi A."/>
            <person name="Sekiguchi Y."/>
        </authorList>
    </citation>
    <scope>NUCLEOTIDE SEQUENCE [LARGE SCALE GENOMIC DNA]</scope>
    <source>
        <strain evidence="18">NM-5</strain>
    </source>
</reference>
<dbReference type="PIRSF" id="PIRSF000382">
    <property type="entry name" value="MeTrfase_B12_ind"/>
    <property type="match status" value="1"/>
</dbReference>
<dbReference type="UniPathway" id="UPA00051">
    <property type="reaction ID" value="UER00082"/>
</dbReference>
<feature type="binding site" evidence="10">
    <location>
        <position position="677"/>
    </location>
    <ligand>
        <name>Zn(2+)</name>
        <dbReference type="ChEBI" id="CHEBI:29105"/>
        <note>catalytic</note>
    </ligand>
</feature>
<name>A0A146G9M7_TERSA</name>
<feature type="domain" description="Cobalamin-independent methionine synthase MetE N-terminal" evidence="16">
    <location>
        <begin position="26"/>
        <end position="344"/>
    </location>
</feature>
<feature type="binding site" evidence="10 11">
    <location>
        <position position="633"/>
    </location>
    <ligand>
        <name>L-homocysteine</name>
        <dbReference type="ChEBI" id="CHEBI:58199"/>
    </ligand>
</feature>
<feature type="binding site" evidence="12">
    <location>
        <position position="760"/>
    </location>
    <ligand>
        <name>Zn(2+)</name>
        <dbReference type="ChEBI" id="CHEBI:29105"/>
        <label>1</label>
        <note>catalytic</note>
    </ligand>
</feature>
<dbReference type="FunFam" id="3.20.20.210:FF:000003">
    <property type="entry name" value="5-methyltetrahydropteroyltriglutamate--homocysteine methyltransferase"/>
    <property type="match status" value="1"/>
</dbReference>
<keyword evidence="10" id="KW-0677">Repeat</keyword>
<dbReference type="Pfam" id="PF01717">
    <property type="entry name" value="Meth_synt_2"/>
    <property type="match status" value="1"/>
</dbReference>
<comment type="pathway">
    <text evidence="2 10">Amino-acid biosynthesis; L-methionine biosynthesis via de novo pathway; L-methionine from L-homocysteine (MetE route): step 1/1.</text>
</comment>
<keyword evidence="8 10" id="KW-0862">Zinc</keyword>
<dbReference type="Pfam" id="PF08267">
    <property type="entry name" value="Meth_synt_1"/>
    <property type="match status" value="1"/>
</dbReference>
<feature type="binding site" evidence="10">
    <location>
        <position position="518"/>
    </location>
    <ligand>
        <name>L-homocysteine</name>
        <dbReference type="ChEBI" id="CHEBI:58199"/>
    </ligand>
</feature>
<feature type="compositionally biased region" description="Basic and acidic residues" evidence="14">
    <location>
        <begin position="436"/>
        <end position="449"/>
    </location>
</feature>
<comment type="catalytic activity">
    <reaction evidence="10">
        <text>5-methyltetrahydropteroyltri-L-glutamate + L-homocysteine = tetrahydropteroyltri-L-glutamate + L-methionine</text>
        <dbReference type="Rhea" id="RHEA:21196"/>
        <dbReference type="ChEBI" id="CHEBI:57844"/>
        <dbReference type="ChEBI" id="CHEBI:58140"/>
        <dbReference type="ChEBI" id="CHEBI:58199"/>
        <dbReference type="ChEBI" id="CHEBI:58207"/>
        <dbReference type="EC" id="2.1.1.14"/>
    </reaction>
</comment>
<dbReference type="GO" id="GO:0003871">
    <property type="term" value="F:5-methyltetrahydropteroyltriglutamate-homocysteine S-methyltransferase activity"/>
    <property type="evidence" value="ECO:0007669"/>
    <property type="project" value="UniProtKB-UniRule"/>
</dbReference>
<feature type="binding site" evidence="10">
    <location>
        <position position="639"/>
    </location>
    <ligand>
        <name>5-methyltetrahydropteroyltri-L-glutamate</name>
        <dbReference type="ChEBI" id="CHEBI:58207"/>
    </ligand>
</feature>
<dbReference type="PANTHER" id="PTHR30519">
    <property type="entry name" value="5-METHYLTETRAHYDROPTEROYLTRIGLUTAMATE--HOMOCYSTEINE METHYLTRANSFERASE"/>
    <property type="match status" value="1"/>
</dbReference>
<keyword evidence="5 10" id="KW-0028">Amino-acid biosynthesis</keyword>
<evidence type="ECO:0000256" key="13">
    <source>
        <dbReference type="PIRSR" id="PIRSR000382-3"/>
    </source>
</evidence>
<dbReference type="AlphaFoldDB" id="A0A146G9M7"/>
<dbReference type="SUPFAM" id="SSF51726">
    <property type="entry name" value="UROD/MetE-like"/>
    <property type="match status" value="2"/>
</dbReference>
<feature type="binding site" evidence="10 11">
    <location>
        <begin position="549"/>
        <end position="550"/>
    </location>
    <ligand>
        <name>5-methyltetrahydropteroyltri-L-glutamate</name>
        <dbReference type="ChEBI" id="CHEBI:58207"/>
    </ligand>
</feature>
<feature type="binding site" evidence="11">
    <location>
        <position position="149"/>
    </location>
    <ligand>
        <name>5-methyltetrahydropteroyltri-L-glutamate</name>
        <dbReference type="ChEBI" id="CHEBI:58207"/>
    </ligand>
</feature>
<feature type="region of interest" description="Disordered" evidence="14">
    <location>
        <begin position="423"/>
        <end position="449"/>
    </location>
</feature>